<keyword evidence="2" id="KW-1185">Reference proteome</keyword>
<proteinExistence type="predicted"/>
<dbReference type="AlphaFoldDB" id="A0A9X0AIF8"/>
<comment type="caution">
    <text evidence="1">The sequence shown here is derived from an EMBL/GenBank/DDBJ whole genome shotgun (WGS) entry which is preliminary data.</text>
</comment>
<dbReference type="OrthoDB" id="3509531at2759"/>
<reference evidence="1" key="1">
    <citation type="submission" date="2022-11" db="EMBL/GenBank/DDBJ databases">
        <title>Genome Resource of Sclerotinia nivalis Strain SnTB1, a Plant Pathogen Isolated from American Ginseng.</title>
        <authorList>
            <person name="Fan S."/>
        </authorList>
    </citation>
    <scope>NUCLEOTIDE SEQUENCE</scope>
    <source>
        <strain evidence="1">SnTB1</strain>
    </source>
</reference>
<protein>
    <submittedName>
        <fullName evidence="1">Uncharacterized protein</fullName>
    </submittedName>
</protein>
<organism evidence="1 2">
    <name type="scientific">Sclerotinia nivalis</name>
    <dbReference type="NCBI Taxonomy" id="352851"/>
    <lineage>
        <taxon>Eukaryota</taxon>
        <taxon>Fungi</taxon>
        <taxon>Dikarya</taxon>
        <taxon>Ascomycota</taxon>
        <taxon>Pezizomycotina</taxon>
        <taxon>Leotiomycetes</taxon>
        <taxon>Helotiales</taxon>
        <taxon>Sclerotiniaceae</taxon>
        <taxon>Sclerotinia</taxon>
    </lineage>
</organism>
<dbReference type="Proteomes" id="UP001152300">
    <property type="component" value="Unassembled WGS sequence"/>
</dbReference>
<accession>A0A9X0AIF8</accession>
<dbReference type="PANTHER" id="PTHR34714:SF2">
    <property type="entry name" value="EGF-LIKE DOMAIN-CONTAINING PROTEIN"/>
    <property type="match status" value="1"/>
</dbReference>
<gene>
    <name evidence="1" type="ORF">OCU04_008167</name>
</gene>
<sequence>MKSIIIPQPNSPAGWQAYANSEAVANIPLQAAQDVNQTSVSKLACCPCCAKVDLIPPSQRIATFRGVFLNATTVLPHSMSRINVYADVLAFTDQTTIVAPNDNGTILIVSRVLTATAPVTITVPRGLATTCVVSIYASVLNQPITVATGDGSRRISLDQIGTGKVYSGVIVVFSPSGLQVEYQRYYPSTTSKDLQASLNTQLRIGLVQFWRNSSIAISLCSHVAQITTRQQAYALLNTQARALGQQLAGQAMAGQNMSYAPVLVLSRYKETTQSVLNAAFAFEYQFERFQDKAESLDTQIQAWNAMLSQAINEYNMRINMRNLALEKYEYSVKTATGCHQQFENDVFALELLRIAFHTGLNRWIFEQKLKAVFEILQATITFAVAVGQLCLGSPGGVGQGAAAGRQAIGAVLAAEKLAGQVNKVLSSGTLQTLLDCIEALGTLYPSVDTVVRTIMQFEKNPNINIPSTGDISGTSRGDADAAAIVTMAAWDRWLLEADDQMVFAVGQGIDGASAYQLALRKHAINGKQLAQAQAEAVKSGYEYVQAQMEVIRCSQNIADLQALKAGFHGQEAVYLEAKSMFYDRAMALRTNVVLSLRNMAWAYRYWALADSSINLDAQKSLVEYQQDLSTVIMELERADSRWASDHQPFNYDIASNTLPSNQGQSMINGIKSDIHTASFTLLTDKRFASQFVEGSHYRLNGMDPTLNGILPRPEAMQGGVVVVKLQITTSGIYSDIYKNQVFQFASLPQVRRCSYDLYSNGVRGATRDEPIFETVDHAEPTPFTQWKIKLLNPEQVILNGLTGINLKWKGRVRFDERRRLMHGIEEL</sequence>
<dbReference type="EMBL" id="JAPEIS010000009">
    <property type="protein sequence ID" value="KAJ8062919.1"/>
    <property type="molecule type" value="Genomic_DNA"/>
</dbReference>
<evidence type="ECO:0000313" key="1">
    <source>
        <dbReference type="EMBL" id="KAJ8062919.1"/>
    </source>
</evidence>
<name>A0A9X0AIF8_9HELO</name>
<dbReference type="PANTHER" id="PTHR34714">
    <property type="entry name" value="EGF-LIKE DOMAIN-CONTAINING PROTEIN"/>
    <property type="match status" value="1"/>
</dbReference>
<evidence type="ECO:0000313" key="2">
    <source>
        <dbReference type="Proteomes" id="UP001152300"/>
    </source>
</evidence>